<accession>A0A917X2F1</accession>
<comment type="caution">
    <text evidence="2">The sequence shown here is derived from an EMBL/GenBank/DDBJ whole genome shotgun (WGS) entry which is preliminary data.</text>
</comment>
<name>A0A917X2F1_9ACTN</name>
<dbReference type="InterPro" id="IPR014408">
    <property type="entry name" value="dGMP_Pdiesterase_EAL/HD-GYP"/>
</dbReference>
<dbReference type="RefSeq" id="WP_190254677.1">
    <property type="nucleotide sequence ID" value="NZ_BMPI01000045.1"/>
</dbReference>
<dbReference type="InterPro" id="IPR035919">
    <property type="entry name" value="EAL_sf"/>
</dbReference>
<dbReference type="PIRSF" id="PIRSF003180">
    <property type="entry name" value="DiGMPpdiest_YuxH"/>
    <property type="match status" value="1"/>
</dbReference>
<dbReference type="Pfam" id="PF08668">
    <property type="entry name" value="HDOD"/>
    <property type="match status" value="1"/>
</dbReference>
<dbReference type="Gene3D" id="3.20.20.450">
    <property type="entry name" value="EAL domain"/>
    <property type="match status" value="1"/>
</dbReference>
<reference evidence="2" key="1">
    <citation type="journal article" date="2014" name="Int. J. Syst. Evol. Microbiol.">
        <title>Complete genome sequence of Corynebacterium casei LMG S-19264T (=DSM 44701T), isolated from a smear-ripened cheese.</title>
        <authorList>
            <consortium name="US DOE Joint Genome Institute (JGI-PGF)"/>
            <person name="Walter F."/>
            <person name="Albersmeier A."/>
            <person name="Kalinowski J."/>
            <person name="Ruckert C."/>
        </authorList>
    </citation>
    <scope>NUCLEOTIDE SEQUENCE</scope>
    <source>
        <strain evidence="2">JCM 19831</strain>
    </source>
</reference>
<gene>
    <name evidence="2" type="ORF">GCM10007977_073990</name>
</gene>
<reference evidence="2" key="2">
    <citation type="submission" date="2020-09" db="EMBL/GenBank/DDBJ databases">
        <authorList>
            <person name="Sun Q."/>
            <person name="Ohkuma M."/>
        </authorList>
    </citation>
    <scope>NUCLEOTIDE SEQUENCE</scope>
    <source>
        <strain evidence="2">JCM 19831</strain>
    </source>
</reference>
<evidence type="ECO:0000313" key="2">
    <source>
        <dbReference type="EMBL" id="GGM61719.1"/>
    </source>
</evidence>
<dbReference type="InterPro" id="IPR052340">
    <property type="entry name" value="RNase_Y/CdgJ"/>
</dbReference>
<dbReference type="PROSITE" id="PS51833">
    <property type="entry name" value="HDOD"/>
    <property type="match status" value="1"/>
</dbReference>
<evidence type="ECO:0000313" key="3">
    <source>
        <dbReference type="Proteomes" id="UP000642070"/>
    </source>
</evidence>
<dbReference type="PANTHER" id="PTHR33525:SF4">
    <property type="entry name" value="CYCLIC DI-GMP PHOSPHODIESTERASE CDGJ"/>
    <property type="match status" value="1"/>
</dbReference>
<keyword evidence="3" id="KW-1185">Reference proteome</keyword>
<dbReference type="Gene3D" id="1.10.3210.10">
    <property type="entry name" value="Hypothetical protein af1432"/>
    <property type="match status" value="1"/>
</dbReference>
<feature type="domain" description="HDOD" evidence="1">
    <location>
        <begin position="203"/>
        <end position="394"/>
    </location>
</feature>
<evidence type="ECO:0000259" key="1">
    <source>
        <dbReference type="PROSITE" id="PS51833"/>
    </source>
</evidence>
<dbReference type="EMBL" id="BMPI01000045">
    <property type="protein sequence ID" value="GGM61719.1"/>
    <property type="molecule type" value="Genomic_DNA"/>
</dbReference>
<dbReference type="InterPro" id="IPR013976">
    <property type="entry name" value="HDOD"/>
</dbReference>
<organism evidence="2 3">
    <name type="scientific">Dactylosporangium sucinum</name>
    <dbReference type="NCBI Taxonomy" id="1424081"/>
    <lineage>
        <taxon>Bacteria</taxon>
        <taxon>Bacillati</taxon>
        <taxon>Actinomycetota</taxon>
        <taxon>Actinomycetes</taxon>
        <taxon>Micromonosporales</taxon>
        <taxon>Micromonosporaceae</taxon>
        <taxon>Dactylosporangium</taxon>
    </lineage>
</organism>
<protein>
    <submittedName>
        <fullName evidence="2">Diguanylate cyclase</fullName>
    </submittedName>
</protein>
<sequence>MTEDRRAHVGRQPIYDRDGAVVGYELLFRADTGAVSASRIDEYATARVLVAAFTEFGLEELTGGRVGFLNMTREFLTGKLPLPFDNSQAVLEVPANTEVDEELLAGVTVLGERGYTIALDGFRCGGGQDTLLPLATYAKLDMLDPDEGVLRDAVTRCRQHKHLHLIAQRLESTDALRLAFDLGFDLFQGHILGRPHVSSTVALAPARLARLRVLAALSVDDVDLDEVVTMVSQDAGLSMRLLRATNAASFGLTRTVSSVREALVAMGLNRLRQWVTLMLVADLTSADQEQLSQMLVRARLCQLLADDAHGVPGEIAYIGGLLSAVADLFGEPVDRIVAGLPLDDALVAALTDGSGPLGEVLTVARDYTSGEAPSPERPGLVESYLAALRWTTTVTRELAAELPARGPL</sequence>
<dbReference type="SUPFAM" id="SSF109604">
    <property type="entry name" value="HD-domain/PDEase-like"/>
    <property type="match status" value="1"/>
</dbReference>
<proteinExistence type="predicted"/>
<dbReference type="SUPFAM" id="SSF141868">
    <property type="entry name" value="EAL domain-like"/>
    <property type="match status" value="1"/>
</dbReference>
<dbReference type="AlphaFoldDB" id="A0A917X2F1"/>
<dbReference type="Proteomes" id="UP000642070">
    <property type="component" value="Unassembled WGS sequence"/>
</dbReference>
<dbReference type="PANTHER" id="PTHR33525">
    <property type="match status" value="1"/>
</dbReference>